<reference evidence="2" key="2">
    <citation type="submission" date="2020-08" db="EMBL/GenBank/DDBJ databases">
        <title>Draft Genome Sequence of Cumin Blight Pathogen Alternaria burnsii.</title>
        <authorList>
            <person name="Feng Z."/>
        </authorList>
    </citation>
    <scope>NUCLEOTIDE SEQUENCE</scope>
    <source>
        <strain evidence="2">CBS107.38</strain>
    </source>
</reference>
<keyword evidence="3" id="KW-1185">Reference proteome</keyword>
<dbReference type="GeneID" id="62202548"/>
<comment type="caution">
    <text evidence="2">The sequence shown here is derived from an EMBL/GenBank/DDBJ whole genome shotgun (WGS) entry which is preliminary data.</text>
</comment>
<protein>
    <submittedName>
        <fullName evidence="2">Uncharacterized protein</fullName>
    </submittedName>
</protein>
<name>A0A8H7B961_9PLEO</name>
<reference evidence="2" key="1">
    <citation type="submission" date="2020-01" db="EMBL/GenBank/DDBJ databases">
        <authorList>
            <person name="Feng Z.H.Z."/>
        </authorList>
    </citation>
    <scope>NUCLEOTIDE SEQUENCE</scope>
    <source>
        <strain evidence="2">CBS107.38</strain>
    </source>
</reference>
<accession>A0A8H7B961</accession>
<keyword evidence="1" id="KW-0812">Transmembrane</keyword>
<dbReference type="Proteomes" id="UP000596902">
    <property type="component" value="Unassembled WGS sequence"/>
</dbReference>
<keyword evidence="1" id="KW-1133">Transmembrane helix</keyword>
<proteinExistence type="predicted"/>
<sequence>MTESSPEDIEDAFLSSITFIIMGTIFLQFLIVYLAIEIAFYIVQRLEGTEIDCELEMSTPQSRAESLTLLNLSSIFGQKDVSTRMQAITDLWVPSAEVLFVDALGVFKSHEAISEMVNKIQSMGEAGDGFVALDDVECLKHDDEDDVWVTKVKWGIKRSGSGEMALVGEDILTIVGGKIKACYTFLDSK</sequence>
<feature type="transmembrane region" description="Helical" evidence="1">
    <location>
        <begin position="12"/>
        <end position="36"/>
    </location>
</feature>
<evidence type="ECO:0000313" key="2">
    <source>
        <dbReference type="EMBL" id="KAF7677464.1"/>
    </source>
</evidence>
<keyword evidence="1" id="KW-0472">Membrane</keyword>
<dbReference type="EMBL" id="JAAABM010000005">
    <property type="protein sequence ID" value="KAF7677464.1"/>
    <property type="molecule type" value="Genomic_DNA"/>
</dbReference>
<dbReference type="RefSeq" id="XP_038787642.1">
    <property type="nucleotide sequence ID" value="XM_038929370.1"/>
</dbReference>
<gene>
    <name evidence="2" type="ORF">GT037_004323</name>
</gene>
<evidence type="ECO:0000313" key="3">
    <source>
        <dbReference type="Proteomes" id="UP000596902"/>
    </source>
</evidence>
<evidence type="ECO:0000256" key="1">
    <source>
        <dbReference type="SAM" id="Phobius"/>
    </source>
</evidence>
<dbReference type="AlphaFoldDB" id="A0A8H7B961"/>
<organism evidence="2 3">
    <name type="scientific">Alternaria burnsii</name>
    <dbReference type="NCBI Taxonomy" id="1187904"/>
    <lineage>
        <taxon>Eukaryota</taxon>
        <taxon>Fungi</taxon>
        <taxon>Dikarya</taxon>
        <taxon>Ascomycota</taxon>
        <taxon>Pezizomycotina</taxon>
        <taxon>Dothideomycetes</taxon>
        <taxon>Pleosporomycetidae</taxon>
        <taxon>Pleosporales</taxon>
        <taxon>Pleosporineae</taxon>
        <taxon>Pleosporaceae</taxon>
        <taxon>Alternaria</taxon>
        <taxon>Alternaria sect. Alternaria</taxon>
    </lineage>
</organism>
<dbReference type="Gene3D" id="3.10.450.50">
    <property type="match status" value="1"/>
</dbReference>